<dbReference type="PANTHER" id="PTHR35796">
    <property type="entry name" value="HYPOTHETICAL CYTOSOLIC PROTEIN"/>
    <property type="match status" value="1"/>
</dbReference>
<comment type="caution">
    <text evidence="2">The sequence shown here is derived from an EMBL/GenBank/DDBJ whole genome shotgun (WGS) entry which is preliminary data.</text>
</comment>
<organism evidence="2 3">
    <name type="scientific">Acinetobacter guillouiae</name>
    <name type="common">Acinetobacter genomosp. 11</name>
    <dbReference type="NCBI Taxonomy" id="106649"/>
    <lineage>
        <taxon>Bacteria</taxon>
        <taxon>Pseudomonadati</taxon>
        <taxon>Pseudomonadota</taxon>
        <taxon>Gammaproteobacteria</taxon>
        <taxon>Moraxellales</taxon>
        <taxon>Moraxellaceae</taxon>
        <taxon>Acinetobacter</taxon>
    </lineage>
</organism>
<evidence type="ECO:0000313" key="3">
    <source>
        <dbReference type="Proteomes" id="UP000887320"/>
    </source>
</evidence>
<name>A0A077KU86_ACIGI</name>
<dbReference type="PANTHER" id="PTHR35796:SF2">
    <property type="entry name" value="YVBH-LIKE OLIGOMERISATION REGION"/>
    <property type="match status" value="1"/>
</dbReference>
<protein>
    <submittedName>
        <fullName evidence="2">PH domain-containing protein</fullName>
    </submittedName>
</protein>
<dbReference type="GeneID" id="67742399"/>
<sequence length="207" mass="24499">MFKNLASEMMGMSDIGTIIEPHDFNKTDIDDYIFHEDNEKIFFVIKSKTDEYCFTNVAFMHLDGKSAISKKRMLYRYLYKHNPIKNVLLETAGTVDLDAEIKFQLGEQHFSIDIDKKQIEKIRDLYKALFTIGETCKEINRKRNVLLQSTDNVQKMFNLRELSEQAILNLPEIINQTAQQVEDYANQRIRQIENYDFSEIFDRYLKN</sequence>
<evidence type="ECO:0000259" key="1">
    <source>
        <dbReference type="Pfam" id="PF08000"/>
    </source>
</evidence>
<proteinExistence type="predicted"/>
<dbReference type="Pfam" id="PF08000">
    <property type="entry name" value="bPH_1"/>
    <property type="match status" value="1"/>
</dbReference>
<dbReference type="EMBL" id="JAHWXT010000003">
    <property type="protein sequence ID" value="MCF0264906.1"/>
    <property type="molecule type" value="Genomic_DNA"/>
</dbReference>
<reference evidence="2" key="1">
    <citation type="submission" date="2021-07" db="EMBL/GenBank/DDBJ databases">
        <authorList>
            <person name="Fernandez M."/>
            <person name="Pereira P."/>
            <person name="Torres Tejerizo G.A."/>
            <person name="Gonzalez P."/>
            <person name="Agostini E."/>
        </authorList>
    </citation>
    <scope>NUCLEOTIDE SEQUENCE</scope>
    <source>
        <strain evidence="2">SFC 500-1A</strain>
    </source>
</reference>
<dbReference type="AlphaFoldDB" id="A0A077KU86"/>
<evidence type="ECO:0000313" key="2">
    <source>
        <dbReference type="EMBL" id="MCF0264906.1"/>
    </source>
</evidence>
<gene>
    <name evidence="2" type="ORF">KW868_10595</name>
</gene>
<dbReference type="SUPFAM" id="SSF50729">
    <property type="entry name" value="PH domain-like"/>
    <property type="match status" value="1"/>
</dbReference>
<dbReference type="KEGG" id="agu:AS4_02710"/>
<dbReference type="Gene3D" id="1.10.287.210">
    <property type="match status" value="1"/>
</dbReference>
<dbReference type="Proteomes" id="UP000887320">
    <property type="component" value="Unassembled WGS sequence"/>
</dbReference>
<dbReference type="InterPro" id="IPR012544">
    <property type="entry name" value="PHb"/>
</dbReference>
<feature type="domain" description="Bacterial Pleckstrin homology" evidence="1">
    <location>
        <begin position="11"/>
        <end position="131"/>
    </location>
</feature>
<dbReference type="Gene3D" id="2.30.29.50">
    <property type="entry name" value="Bacterial Pleckstrin homology domain"/>
    <property type="match status" value="1"/>
</dbReference>
<dbReference type="InterPro" id="IPR037063">
    <property type="entry name" value="PHb_sf"/>
</dbReference>
<dbReference type="RefSeq" id="WP_004718435.1">
    <property type="nucleotide sequence ID" value="NZ_AP014630.1"/>
</dbReference>
<accession>A0A077KU86</accession>